<sequence>MVKPSGPVTGTQALSTINPEHPLPRKNRSSNSDGRTRLPVAQDVAELAGVSIATVSRALNEPEKVRPVTREAVMKAAAELGFVLNSAARALSTRRSSTVGVIVPSYGNEVFVRALSSFQRTMRAAGYQVLAASSEYDLATEMQEVAFLLQRGVDGLMLVGGIHDPALYARAERSQVPIIQSFSLSDREYCVGFDNREATFRAANYLLDLGHKRLAVVTGTRENNDRAAPRAEGVHLAMAERGLKLSPAHDLIVSSGIVAGRDAFSQLMGGPEKQRPTAIICGTDEIALGIMSEASERGIDIPRALSVIGFNDSSFSAVLSPPLTTIRVDADEIGKSSALALLNLMGARTTVQVTRITPELVLRGTVAPPEKL</sequence>
<dbReference type="Proteomes" id="UP000630952">
    <property type="component" value="Unassembled WGS sequence"/>
</dbReference>
<dbReference type="Gene3D" id="1.10.260.40">
    <property type="entry name" value="lambda repressor-like DNA-binding domains"/>
    <property type="match status" value="1"/>
</dbReference>
<evidence type="ECO:0000313" key="7">
    <source>
        <dbReference type="Proteomes" id="UP000630952"/>
    </source>
</evidence>
<feature type="region of interest" description="Disordered" evidence="4">
    <location>
        <begin position="1"/>
        <end position="38"/>
    </location>
</feature>
<dbReference type="InterPro" id="IPR046335">
    <property type="entry name" value="LacI/GalR-like_sensor"/>
</dbReference>
<dbReference type="PANTHER" id="PTHR30146:SF138">
    <property type="entry name" value="TRANSCRIPTIONAL REGULATORY PROTEIN"/>
    <property type="match status" value="1"/>
</dbReference>
<dbReference type="CDD" id="cd01392">
    <property type="entry name" value="HTH_LacI"/>
    <property type="match status" value="1"/>
</dbReference>
<name>A0ABR9YD53_9PROT</name>
<dbReference type="SUPFAM" id="SSF47413">
    <property type="entry name" value="lambda repressor-like DNA-binding domains"/>
    <property type="match status" value="1"/>
</dbReference>
<dbReference type="Gene3D" id="3.40.50.2300">
    <property type="match status" value="2"/>
</dbReference>
<dbReference type="Pfam" id="PF13377">
    <property type="entry name" value="Peripla_BP_3"/>
    <property type="match status" value="1"/>
</dbReference>
<dbReference type="GO" id="GO:0003677">
    <property type="term" value="F:DNA binding"/>
    <property type="evidence" value="ECO:0007669"/>
    <property type="project" value="UniProtKB-KW"/>
</dbReference>
<gene>
    <name evidence="6" type="ORF">HKD21_06375</name>
</gene>
<dbReference type="InterPro" id="IPR000843">
    <property type="entry name" value="HTH_LacI"/>
</dbReference>
<dbReference type="CDD" id="cd06273">
    <property type="entry name" value="PBP1_LacI-like"/>
    <property type="match status" value="1"/>
</dbReference>
<protein>
    <submittedName>
        <fullName evidence="6">LacI family DNA-binding transcriptional regulator</fullName>
    </submittedName>
</protein>
<evidence type="ECO:0000256" key="1">
    <source>
        <dbReference type="ARBA" id="ARBA00023015"/>
    </source>
</evidence>
<evidence type="ECO:0000256" key="3">
    <source>
        <dbReference type="ARBA" id="ARBA00023163"/>
    </source>
</evidence>
<keyword evidence="7" id="KW-1185">Reference proteome</keyword>
<accession>A0ABR9YD53</accession>
<evidence type="ECO:0000256" key="4">
    <source>
        <dbReference type="SAM" id="MobiDB-lite"/>
    </source>
</evidence>
<feature type="compositionally biased region" description="Polar residues" evidence="4">
    <location>
        <begin position="8"/>
        <end position="18"/>
    </location>
</feature>
<reference evidence="6" key="1">
    <citation type="submission" date="2020-04" db="EMBL/GenBank/DDBJ databases">
        <authorList>
            <person name="Sombolestani A."/>
        </authorList>
    </citation>
    <scope>NUCLEOTIDE SEQUENCE</scope>
    <source>
        <strain evidence="6">LMG 27748</strain>
    </source>
</reference>
<feature type="domain" description="HTH lacI-type" evidence="5">
    <location>
        <begin position="42"/>
        <end position="93"/>
    </location>
</feature>
<dbReference type="InterPro" id="IPR028082">
    <property type="entry name" value="Peripla_BP_I"/>
</dbReference>
<dbReference type="Pfam" id="PF00356">
    <property type="entry name" value="LacI"/>
    <property type="match status" value="1"/>
</dbReference>
<comment type="caution">
    <text evidence="6">The sequence shown here is derived from an EMBL/GenBank/DDBJ whole genome shotgun (WGS) entry which is preliminary data.</text>
</comment>
<reference evidence="6" key="2">
    <citation type="submission" date="2020-11" db="EMBL/GenBank/DDBJ databases">
        <title>Description of novel Gluconobacter species.</title>
        <authorList>
            <person name="Cleenwerck I."/>
            <person name="Cnockaert M."/>
            <person name="Borremans W."/>
            <person name="Wieme A.D."/>
            <person name="De Vuyst L."/>
            <person name="Vandamme P."/>
        </authorList>
    </citation>
    <scope>NUCLEOTIDE SEQUENCE</scope>
    <source>
        <strain evidence="6">LMG 27748</strain>
    </source>
</reference>
<evidence type="ECO:0000256" key="2">
    <source>
        <dbReference type="ARBA" id="ARBA00023125"/>
    </source>
</evidence>
<dbReference type="SUPFAM" id="SSF53822">
    <property type="entry name" value="Periplasmic binding protein-like I"/>
    <property type="match status" value="1"/>
</dbReference>
<keyword evidence="3" id="KW-0804">Transcription</keyword>
<evidence type="ECO:0000259" key="5">
    <source>
        <dbReference type="PROSITE" id="PS50932"/>
    </source>
</evidence>
<dbReference type="SMART" id="SM00354">
    <property type="entry name" value="HTH_LACI"/>
    <property type="match status" value="1"/>
</dbReference>
<keyword evidence="1" id="KW-0805">Transcription regulation</keyword>
<evidence type="ECO:0000313" key="6">
    <source>
        <dbReference type="EMBL" id="MBF0876468.1"/>
    </source>
</evidence>
<dbReference type="InterPro" id="IPR010982">
    <property type="entry name" value="Lambda_DNA-bd_dom_sf"/>
</dbReference>
<proteinExistence type="predicted"/>
<keyword evidence="2 6" id="KW-0238">DNA-binding</keyword>
<dbReference type="EMBL" id="JABCQO010000003">
    <property type="protein sequence ID" value="MBF0876468.1"/>
    <property type="molecule type" value="Genomic_DNA"/>
</dbReference>
<organism evidence="6 7">
    <name type="scientific">Gluconobacter cerevisiae</name>
    <dbReference type="NCBI Taxonomy" id="1379734"/>
    <lineage>
        <taxon>Bacteria</taxon>
        <taxon>Pseudomonadati</taxon>
        <taxon>Pseudomonadota</taxon>
        <taxon>Alphaproteobacteria</taxon>
        <taxon>Acetobacterales</taxon>
        <taxon>Acetobacteraceae</taxon>
        <taxon>Gluconobacter</taxon>
    </lineage>
</organism>
<dbReference type="PROSITE" id="PS50932">
    <property type="entry name" value="HTH_LACI_2"/>
    <property type="match status" value="1"/>
</dbReference>
<dbReference type="PANTHER" id="PTHR30146">
    <property type="entry name" value="LACI-RELATED TRANSCRIPTIONAL REPRESSOR"/>
    <property type="match status" value="1"/>
</dbReference>